<dbReference type="Pfam" id="PF04375">
    <property type="entry name" value="HemX"/>
    <property type="match status" value="1"/>
</dbReference>
<dbReference type="InterPro" id="IPR007470">
    <property type="entry name" value="HemX"/>
</dbReference>
<reference evidence="3 4" key="1">
    <citation type="submission" date="2015-03" db="EMBL/GenBank/DDBJ databases">
        <title>Draft genome sequence of Luteibacter yeojuensis strain SU11.</title>
        <authorList>
            <person name="Sulaiman J."/>
            <person name="Priya K."/>
            <person name="Chan K.-G."/>
        </authorList>
    </citation>
    <scope>NUCLEOTIDE SEQUENCE [LARGE SCALE GENOMIC DNA]</scope>
    <source>
        <strain evidence="3 4">SU11</strain>
    </source>
</reference>
<dbReference type="EMBL" id="JZRB01000001">
    <property type="protein sequence ID" value="KJV37407.1"/>
    <property type="molecule type" value="Genomic_DNA"/>
</dbReference>
<evidence type="ECO:0000256" key="2">
    <source>
        <dbReference type="SAM" id="MobiDB-lite"/>
    </source>
</evidence>
<dbReference type="PANTHER" id="PTHR38043:SF1">
    <property type="entry name" value="PROTEIN HEMX"/>
    <property type="match status" value="1"/>
</dbReference>
<evidence type="ECO:0000313" key="3">
    <source>
        <dbReference type="EMBL" id="KJV37407.1"/>
    </source>
</evidence>
<keyword evidence="4" id="KW-1185">Reference proteome</keyword>
<name>A0A0F3L2E1_9GAMM</name>
<feature type="coiled-coil region" evidence="1">
    <location>
        <begin position="52"/>
        <end position="93"/>
    </location>
</feature>
<dbReference type="Proteomes" id="UP000033651">
    <property type="component" value="Unassembled WGS sequence"/>
</dbReference>
<dbReference type="PANTHER" id="PTHR38043">
    <property type="entry name" value="PROTEIN HEMX"/>
    <property type="match status" value="1"/>
</dbReference>
<gene>
    <name evidence="3" type="ORF">VI08_00815</name>
</gene>
<dbReference type="AlphaFoldDB" id="A0A0F3L2E1"/>
<keyword evidence="1" id="KW-0175">Coiled coil</keyword>
<dbReference type="PATRIC" id="fig|345309.4.peg.167"/>
<organism evidence="3 4">
    <name type="scientific">Luteibacter yeojuensis</name>
    <dbReference type="NCBI Taxonomy" id="345309"/>
    <lineage>
        <taxon>Bacteria</taxon>
        <taxon>Pseudomonadati</taxon>
        <taxon>Pseudomonadota</taxon>
        <taxon>Gammaproteobacteria</taxon>
        <taxon>Lysobacterales</taxon>
        <taxon>Rhodanobacteraceae</taxon>
        <taxon>Luteibacter</taxon>
    </lineage>
</organism>
<comment type="caution">
    <text evidence="3">The sequence shown here is derived from an EMBL/GenBank/DDBJ whole genome shotgun (WGS) entry which is preliminary data.</text>
</comment>
<evidence type="ECO:0000313" key="4">
    <source>
        <dbReference type="Proteomes" id="UP000033651"/>
    </source>
</evidence>
<feature type="region of interest" description="Disordered" evidence="2">
    <location>
        <begin position="337"/>
        <end position="374"/>
    </location>
</feature>
<evidence type="ECO:0008006" key="5">
    <source>
        <dbReference type="Google" id="ProtNLM"/>
    </source>
</evidence>
<sequence>MPSSAKARRADPPPRRGGGALALAVLLSLAAAGAAGYTAYTVWNMRQDLGAANGLKGQVDTLQAAVDGLRDDNANLRRRLSDADGVNRSAREEVLGMAERTKNLEDAVANLSERSLSGHDAMLLDEAESLLRMAKERFALFGDASGALAAYGLADQALAGVNDSAFAAVRQNLTAEREALDAVQPKARANDLATLADLRAQLPTLPLKDMDTQAGADEDRTFWQRAGNALGSIVRISHDEGTPLGLADDRLARELAALDVAHAEAAVLAYDDRGRDAALKRVDATLAAHFNPQAPSVQTARKRIEALLASQAKGNEPKLGAALEELRNLRSVHALKAGGAAPAPAHASSAPAPAGAPGAAPAPAPASTAAKVSP</sequence>
<protein>
    <recommendedName>
        <fullName evidence="5">Uroporphyrin-3 C-methyltransferase</fullName>
    </recommendedName>
</protein>
<evidence type="ECO:0000256" key="1">
    <source>
        <dbReference type="SAM" id="Coils"/>
    </source>
</evidence>
<proteinExistence type="predicted"/>
<accession>A0A0F3L2E1</accession>